<dbReference type="Proteomes" id="UP000275078">
    <property type="component" value="Unassembled WGS sequence"/>
</dbReference>
<dbReference type="STRING" id="1160509.A0A3N4I1Z3"/>
<reference evidence="6 7" key="1">
    <citation type="journal article" date="2018" name="Nat. Ecol. Evol.">
        <title>Pezizomycetes genomes reveal the molecular basis of ectomycorrhizal truffle lifestyle.</title>
        <authorList>
            <person name="Murat C."/>
            <person name="Payen T."/>
            <person name="Noel B."/>
            <person name="Kuo A."/>
            <person name="Morin E."/>
            <person name="Chen J."/>
            <person name="Kohler A."/>
            <person name="Krizsan K."/>
            <person name="Balestrini R."/>
            <person name="Da Silva C."/>
            <person name="Montanini B."/>
            <person name="Hainaut M."/>
            <person name="Levati E."/>
            <person name="Barry K.W."/>
            <person name="Belfiori B."/>
            <person name="Cichocki N."/>
            <person name="Clum A."/>
            <person name="Dockter R.B."/>
            <person name="Fauchery L."/>
            <person name="Guy J."/>
            <person name="Iotti M."/>
            <person name="Le Tacon F."/>
            <person name="Lindquist E.A."/>
            <person name="Lipzen A."/>
            <person name="Malagnac F."/>
            <person name="Mello A."/>
            <person name="Molinier V."/>
            <person name="Miyauchi S."/>
            <person name="Poulain J."/>
            <person name="Riccioni C."/>
            <person name="Rubini A."/>
            <person name="Sitrit Y."/>
            <person name="Splivallo R."/>
            <person name="Traeger S."/>
            <person name="Wang M."/>
            <person name="Zifcakova L."/>
            <person name="Wipf D."/>
            <person name="Zambonelli A."/>
            <person name="Paolocci F."/>
            <person name="Nowrousian M."/>
            <person name="Ottonello S."/>
            <person name="Baldrian P."/>
            <person name="Spatafora J.W."/>
            <person name="Henrissat B."/>
            <person name="Nagy L.G."/>
            <person name="Aury J.M."/>
            <person name="Wincker P."/>
            <person name="Grigoriev I.V."/>
            <person name="Bonfante P."/>
            <person name="Martin F.M."/>
        </authorList>
    </citation>
    <scope>NUCLEOTIDE SEQUENCE [LARGE SCALE GENOMIC DNA]</scope>
    <source>
        <strain evidence="6 7">RN42</strain>
    </source>
</reference>
<dbReference type="SMART" id="SM01110">
    <property type="entry name" value="Cutinase"/>
    <property type="match status" value="1"/>
</dbReference>
<feature type="region of interest" description="Disordered" evidence="4">
    <location>
        <begin position="211"/>
        <end position="245"/>
    </location>
</feature>
<dbReference type="InterPro" id="IPR035971">
    <property type="entry name" value="CBD_sf"/>
</dbReference>
<dbReference type="Gene3D" id="3.40.50.1820">
    <property type="entry name" value="alpha/beta hydrolase"/>
    <property type="match status" value="1"/>
</dbReference>
<dbReference type="GO" id="GO:0030248">
    <property type="term" value="F:cellulose binding"/>
    <property type="evidence" value="ECO:0007669"/>
    <property type="project" value="InterPro"/>
</dbReference>
<sequence length="280" mass="28323">MSAFAQSCPEIHIFGARETTAPAGYGTAGTVVNLIKGAYPGATSEAISYPACGGQSSCGGASYSSSALQGTQAVANAVNSFHQRCPNTKIVLVGYSQGGQIVDNAFCGGGDTNIGLSNTATPINASALNMVKAAIMMGSPRFRAGAPYNVGSCSAQGFAPRPAGWTCPSGSKVKSYCDSADPYCCTGNDQNTHQGYGNVYGQNALNFVKQQLNSSGGSNPTPQPTTSNPGTQPTQPPTNGGGSGSVAKWGQCGGNGYSGPTSCVSGSSCQKINDWYSQCL</sequence>
<dbReference type="SUPFAM" id="SSF57180">
    <property type="entry name" value="Cellulose-binding domain"/>
    <property type="match status" value="1"/>
</dbReference>
<dbReference type="PROSITE" id="PS00562">
    <property type="entry name" value="CBM1_1"/>
    <property type="match status" value="1"/>
</dbReference>
<dbReference type="InterPro" id="IPR000675">
    <property type="entry name" value="Cutinase/axe"/>
</dbReference>
<dbReference type="AlphaFoldDB" id="A0A3N4I1Z3"/>
<evidence type="ECO:0000256" key="4">
    <source>
        <dbReference type="SAM" id="MobiDB-lite"/>
    </source>
</evidence>
<keyword evidence="1" id="KW-0732">Signal</keyword>
<keyword evidence="2" id="KW-0378">Hydrolase</keyword>
<evidence type="ECO:0000256" key="1">
    <source>
        <dbReference type="ARBA" id="ARBA00022729"/>
    </source>
</evidence>
<dbReference type="PROSITE" id="PS51164">
    <property type="entry name" value="CBM1_2"/>
    <property type="match status" value="1"/>
</dbReference>
<keyword evidence="3" id="KW-1015">Disulfide bond</keyword>
<evidence type="ECO:0000313" key="6">
    <source>
        <dbReference type="EMBL" id="RPA79999.1"/>
    </source>
</evidence>
<dbReference type="InterPro" id="IPR029058">
    <property type="entry name" value="AB_hydrolase_fold"/>
</dbReference>
<keyword evidence="7" id="KW-1185">Reference proteome</keyword>
<evidence type="ECO:0000313" key="7">
    <source>
        <dbReference type="Proteomes" id="UP000275078"/>
    </source>
</evidence>
<dbReference type="Pfam" id="PF01083">
    <property type="entry name" value="Cutinase"/>
    <property type="match status" value="1"/>
</dbReference>
<protein>
    <submittedName>
        <fullName evidence="6">Putative acetyl xylan esterase</fullName>
    </submittedName>
</protein>
<dbReference type="PANTHER" id="PTHR33630">
    <property type="entry name" value="CUTINASE RV1984C-RELATED-RELATED"/>
    <property type="match status" value="1"/>
</dbReference>
<organism evidence="6 7">
    <name type="scientific">Ascobolus immersus RN42</name>
    <dbReference type="NCBI Taxonomy" id="1160509"/>
    <lineage>
        <taxon>Eukaryota</taxon>
        <taxon>Fungi</taxon>
        <taxon>Dikarya</taxon>
        <taxon>Ascomycota</taxon>
        <taxon>Pezizomycotina</taxon>
        <taxon>Pezizomycetes</taxon>
        <taxon>Pezizales</taxon>
        <taxon>Ascobolaceae</taxon>
        <taxon>Ascobolus</taxon>
    </lineage>
</organism>
<dbReference type="SMART" id="SM00236">
    <property type="entry name" value="fCBD"/>
    <property type="match status" value="1"/>
</dbReference>
<dbReference type="InterPro" id="IPR000254">
    <property type="entry name" value="CBD"/>
</dbReference>
<feature type="compositionally biased region" description="Low complexity" evidence="4">
    <location>
        <begin position="213"/>
        <end position="233"/>
    </location>
</feature>
<evidence type="ECO:0000256" key="3">
    <source>
        <dbReference type="ARBA" id="ARBA00023157"/>
    </source>
</evidence>
<dbReference type="GO" id="GO:0005576">
    <property type="term" value="C:extracellular region"/>
    <property type="evidence" value="ECO:0007669"/>
    <property type="project" value="InterPro"/>
</dbReference>
<dbReference type="EMBL" id="ML119693">
    <property type="protein sequence ID" value="RPA79999.1"/>
    <property type="molecule type" value="Genomic_DNA"/>
</dbReference>
<name>A0A3N4I1Z3_ASCIM</name>
<dbReference type="PANTHER" id="PTHR33630:SF13">
    <property type="entry name" value="ACETYLXYLAN ESTERASE"/>
    <property type="match status" value="1"/>
</dbReference>
<dbReference type="SUPFAM" id="SSF53474">
    <property type="entry name" value="alpha/beta-Hydrolases"/>
    <property type="match status" value="1"/>
</dbReference>
<proteinExistence type="predicted"/>
<feature type="domain" description="CBM1" evidence="5">
    <location>
        <begin position="244"/>
        <end position="280"/>
    </location>
</feature>
<dbReference type="Pfam" id="PF00734">
    <property type="entry name" value="CBM_1"/>
    <property type="match status" value="1"/>
</dbReference>
<accession>A0A3N4I1Z3</accession>
<dbReference type="GO" id="GO:0005975">
    <property type="term" value="P:carbohydrate metabolic process"/>
    <property type="evidence" value="ECO:0007669"/>
    <property type="project" value="InterPro"/>
</dbReference>
<dbReference type="OrthoDB" id="2586582at2759"/>
<gene>
    <name evidence="6" type="ORF">BJ508DRAFT_210700</name>
</gene>
<evidence type="ECO:0000256" key="2">
    <source>
        <dbReference type="ARBA" id="ARBA00022801"/>
    </source>
</evidence>
<evidence type="ECO:0000259" key="5">
    <source>
        <dbReference type="PROSITE" id="PS51164"/>
    </source>
</evidence>
<dbReference type="GO" id="GO:0052689">
    <property type="term" value="F:carboxylic ester hydrolase activity"/>
    <property type="evidence" value="ECO:0007669"/>
    <property type="project" value="UniProtKB-ARBA"/>
</dbReference>